<dbReference type="GO" id="GO:0006065">
    <property type="term" value="P:UDP-glucuronate biosynthetic process"/>
    <property type="evidence" value="ECO:0007669"/>
    <property type="project" value="UniProtKB-UniPathway"/>
</dbReference>
<evidence type="ECO:0000256" key="8">
    <source>
        <dbReference type="PIRNR" id="PIRNR000124"/>
    </source>
</evidence>
<feature type="binding site" evidence="11">
    <location>
        <position position="30"/>
    </location>
    <ligand>
        <name>NAD(+)</name>
        <dbReference type="ChEBI" id="CHEBI:57540"/>
    </ligand>
</feature>
<dbReference type="SUPFAM" id="SSF52413">
    <property type="entry name" value="UDP-glucose/GDP-mannose dehydrogenase C-terminal domain"/>
    <property type="match status" value="1"/>
</dbReference>
<dbReference type="RefSeq" id="WP_097046737.1">
    <property type="nucleotide sequence ID" value="NZ_OBEH01000005.1"/>
</dbReference>
<dbReference type="Pfam" id="PF03721">
    <property type="entry name" value="UDPG_MGDP_dh_N"/>
    <property type="match status" value="1"/>
</dbReference>
<evidence type="ECO:0000256" key="11">
    <source>
        <dbReference type="PIRSR" id="PIRSR500134-3"/>
    </source>
</evidence>
<dbReference type="NCBIfam" id="TIGR03026">
    <property type="entry name" value="NDP-sugDHase"/>
    <property type="match status" value="1"/>
</dbReference>
<evidence type="ECO:0000313" key="14">
    <source>
        <dbReference type="Proteomes" id="UP000219048"/>
    </source>
</evidence>
<dbReference type="InterPro" id="IPR001732">
    <property type="entry name" value="UDP-Glc/GDP-Man_DH_N"/>
</dbReference>
<dbReference type="InterPro" id="IPR036291">
    <property type="entry name" value="NAD(P)-bd_dom_sf"/>
</dbReference>
<protein>
    <recommendedName>
        <fullName evidence="4 8">UDP-glucose 6-dehydrogenase</fullName>
        <ecNumber evidence="3 8">1.1.1.22</ecNumber>
    </recommendedName>
</protein>
<dbReference type="AlphaFoldDB" id="A0A285MXJ6"/>
<dbReference type="InterPro" id="IPR028357">
    <property type="entry name" value="UDPglc_DH_bac"/>
</dbReference>
<gene>
    <name evidence="13" type="ORF">SAMN06265377_3114</name>
</gene>
<dbReference type="Proteomes" id="UP000219048">
    <property type="component" value="Unassembled WGS sequence"/>
</dbReference>
<dbReference type="InterPro" id="IPR014027">
    <property type="entry name" value="UDP-Glc/GDP-Man_DH_C"/>
</dbReference>
<dbReference type="SUPFAM" id="SSF51735">
    <property type="entry name" value="NAD(P)-binding Rossmann-fold domains"/>
    <property type="match status" value="1"/>
</dbReference>
<dbReference type="InterPro" id="IPR014026">
    <property type="entry name" value="UDP-Glc/GDP-Man_DH_dimer"/>
</dbReference>
<accession>A0A285MXJ6</accession>
<dbReference type="InterPro" id="IPR008927">
    <property type="entry name" value="6-PGluconate_DH-like_C_sf"/>
</dbReference>
<dbReference type="Pfam" id="PF03720">
    <property type="entry name" value="UDPG_MGDP_dh_C"/>
    <property type="match status" value="1"/>
</dbReference>
<feature type="binding site" evidence="10">
    <location>
        <begin position="155"/>
        <end position="158"/>
    </location>
    <ligand>
        <name>substrate</name>
    </ligand>
</feature>
<evidence type="ECO:0000256" key="1">
    <source>
        <dbReference type="ARBA" id="ARBA00004701"/>
    </source>
</evidence>
<proteinExistence type="inferred from homology"/>
<dbReference type="Gene3D" id="3.40.50.720">
    <property type="entry name" value="NAD(P)-binding Rossmann-like Domain"/>
    <property type="match status" value="2"/>
</dbReference>
<dbReference type="EC" id="1.1.1.22" evidence="3 8"/>
<feature type="binding site" evidence="11">
    <location>
        <position position="35"/>
    </location>
    <ligand>
        <name>NAD(+)</name>
        <dbReference type="ChEBI" id="CHEBI:57540"/>
    </ligand>
</feature>
<evidence type="ECO:0000256" key="10">
    <source>
        <dbReference type="PIRSR" id="PIRSR500134-2"/>
    </source>
</evidence>
<evidence type="ECO:0000256" key="3">
    <source>
        <dbReference type="ARBA" id="ARBA00012954"/>
    </source>
</evidence>
<dbReference type="Pfam" id="PF00984">
    <property type="entry name" value="UDPG_MGDP_dh"/>
    <property type="match status" value="1"/>
</dbReference>
<evidence type="ECO:0000256" key="6">
    <source>
        <dbReference type="ARBA" id="ARBA00023027"/>
    </source>
</evidence>
<dbReference type="InterPro" id="IPR017476">
    <property type="entry name" value="UDP-Glc/GDP-Man"/>
</dbReference>
<keyword evidence="6 8" id="KW-0520">NAD</keyword>
<keyword evidence="14" id="KW-1185">Reference proteome</keyword>
<dbReference type="EMBL" id="OBEH01000005">
    <property type="protein sequence ID" value="SNZ01277.1"/>
    <property type="molecule type" value="Genomic_DNA"/>
</dbReference>
<comment type="catalytic activity">
    <reaction evidence="7 8">
        <text>UDP-alpha-D-glucose + 2 NAD(+) + H2O = UDP-alpha-D-glucuronate + 2 NADH + 3 H(+)</text>
        <dbReference type="Rhea" id="RHEA:23596"/>
        <dbReference type="ChEBI" id="CHEBI:15377"/>
        <dbReference type="ChEBI" id="CHEBI:15378"/>
        <dbReference type="ChEBI" id="CHEBI:57540"/>
        <dbReference type="ChEBI" id="CHEBI:57945"/>
        <dbReference type="ChEBI" id="CHEBI:58052"/>
        <dbReference type="ChEBI" id="CHEBI:58885"/>
        <dbReference type="EC" id="1.1.1.22"/>
    </reaction>
</comment>
<evidence type="ECO:0000256" key="5">
    <source>
        <dbReference type="ARBA" id="ARBA00023002"/>
    </source>
</evidence>
<feature type="binding site" evidence="11">
    <location>
        <position position="121"/>
    </location>
    <ligand>
        <name>NAD(+)</name>
        <dbReference type="ChEBI" id="CHEBI:57540"/>
    </ligand>
</feature>
<evidence type="ECO:0000256" key="9">
    <source>
        <dbReference type="PIRSR" id="PIRSR500134-1"/>
    </source>
</evidence>
<dbReference type="InterPro" id="IPR036220">
    <property type="entry name" value="UDP-Glc/GDP-Man_DH_C_sf"/>
</dbReference>
<dbReference type="GO" id="GO:0000271">
    <property type="term" value="P:polysaccharide biosynthetic process"/>
    <property type="evidence" value="ECO:0007669"/>
    <property type="project" value="InterPro"/>
</dbReference>
<feature type="binding site" evidence="11">
    <location>
        <position position="334"/>
    </location>
    <ligand>
        <name>NAD(+)</name>
        <dbReference type="ChEBI" id="CHEBI:57540"/>
    </ligand>
</feature>
<dbReference type="PANTHER" id="PTHR43750:SF3">
    <property type="entry name" value="UDP-GLUCOSE 6-DEHYDROGENASE TUAD"/>
    <property type="match status" value="1"/>
</dbReference>
<dbReference type="Gene3D" id="1.20.5.100">
    <property type="entry name" value="Cytochrome c1, transmembrane anchor, C-terminal"/>
    <property type="match status" value="1"/>
</dbReference>
<dbReference type="PANTHER" id="PTHR43750">
    <property type="entry name" value="UDP-GLUCOSE 6-DEHYDROGENASE TUAD"/>
    <property type="match status" value="1"/>
</dbReference>
<evidence type="ECO:0000256" key="7">
    <source>
        <dbReference type="ARBA" id="ARBA00047473"/>
    </source>
</evidence>
<evidence type="ECO:0000256" key="2">
    <source>
        <dbReference type="ARBA" id="ARBA00006601"/>
    </source>
</evidence>
<dbReference type="PIRSF" id="PIRSF000124">
    <property type="entry name" value="UDPglc_GDPman_dh"/>
    <property type="match status" value="1"/>
</dbReference>
<reference evidence="14" key="1">
    <citation type="submission" date="2017-09" db="EMBL/GenBank/DDBJ databases">
        <authorList>
            <person name="Varghese N."/>
            <person name="Submissions S."/>
        </authorList>
    </citation>
    <scope>NUCLEOTIDE SEQUENCE [LARGE SCALE GENOMIC DNA]</scope>
    <source>
        <strain evidence="14">DSM 25885</strain>
    </source>
</reference>
<feature type="active site" description="Nucleophile" evidence="9">
    <location>
        <position position="266"/>
    </location>
</feature>
<organism evidence="13 14">
    <name type="scientific">Flagellimonas pacifica</name>
    <dbReference type="NCBI Taxonomy" id="1247520"/>
    <lineage>
        <taxon>Bacteria</taxon>
        <taxon>Pseudomonadati</taxon>
        <taxon>Bacteroidota</taxon>
        <taxon>Flavobacteriia</taxon>
        <taxon>Flavobacteriales</taxon>
        <taxon>Flavobacteriaceae</taxon>
        <taxon>Flagellimonas</taxon>
    </lineage>
</organism>
<keyword evidence="5 8" id="KW-0560">Oxidoreductase</keyword>
<dbReference type="PIRSF" id="PIRSF500134">
    <property type="entry name" value="UDPglc_DH_bac"/>
    <property type="match status" value="1"/>
</dbReference>
<name>A0A285MXJ6_9FLAO</name>
<feature type="binding site" evidence="11">
    <location>
        <position position="158"/>
    </location>
    <ligand>
        <name>NAD(+)</name>
        <dbReference type="ChEBI" id="CHEBI:57540"/>
    </ligand>
</feature>
<feature type="domain" description="UDP-glucose/GDP-mannose dehydrogenase C-terminal" evidence="12">
    <location>
        <begin position="320"/>
        <end position="422"/>
    </location>
</feature>
<dbReference type="SMART" id="SM00984">
    <property type="entry name" value="UDPG_MGDP_dh_C"/>
    <property type="match status" value="1"/>
</dbReference>
<feature type="binding site" evidence="10">
    <location>
        <position position="327"/>
    </location>
    <ligand>
        <name>substrate</name>
    </ligand>
</feature>
<evidence type="ECO:0000256" key="4">
    <source>
        <dbReference type="ARBA" id="ARBA00015132"/>
    </source>
</evidence>
<dbReference type="UniPathway" id="UPA00038">
    <property type="reaction ID" value="UER00491"/>
</dbReference>
<feature type="binding site" evidence="11">
    <location>
        <position position="86"/>
    </location>
    <ligand>
        <name>NAD(+)</name>
        <dbReference type="ChEBI" id="CHEBI:57540"/>
    </ligand>
</feature>
<dbReference type="GO" id="GO:0051287">
    <property type="term" value="F:NAD binding"/>
    <property type="evidence" value="ECO:0007669"/>
    <property type="project" value="InterPro"/>
</dbReference>
<feature type="binding site" evidence="10">
    <location>
        <begin position="255"/>
        <end position="259"/>
    </location>
    <ligand>
        <name>substrate</name>
    </ligand>
</feature>
<dbReference type="OrthoDB" id="9803238at2"/>
<evidence type="ECO:0000259" key="12">
    <source>
        <dbReference type="SMART" id="SM00984"/>
    </source>
</evidence>
<dbReference type="SUPFAM" id="SSF48179">
    <property type="entry name" value="6-phosphogluconate dehydrogenase C-terminal domain-like"/>
    <property type="match status" value="1"/>
</dbReference>
<feature type="binding site" evidence="11">
    <location>
        <position position="269"/>
    </location>
    <ligand>
        <name>NAD(+)</name>
        <dbReference type="ChEBI" id="CHEBI:57540"/>
    </ligand>
</feature>
<comment type="similarity">
    <text evidence="2 8">Belongs to the UDP-glucose/GDP-mannose dehydrogenase family.</text>
</comment>
<sequence length="450" mass="50267">MNITVIGTGYVGLVTGVCFAETGINVVCVDIDEKKIEKLRKGEVPIYEPGLDVLLERSIDKGRISFTTNLKKGIKDSDAVFIAVGTPPDEDGSADLKYVLGVAREIGQHMEDYKVIITKSTVPVGTSYKVKAAVEEELSNRNVRIPFDVASNPEFLKEGSAVDDFLKPDRIVVGVESKRAEKVMRKLYKPFLMNGHPLLFMDIFSSEMTKYAANSMLATKISFMNDIANLCELVGANVDLVRKGIGSDSRIGNKFIYPGTGYGGSCFPKDVQALVRTADEYGHSLEVLKAVENVNYRQKSVLVEKIKAHFGDNLKGKQFGLWGLSFKPKTDDMREAPSLVIIDQLKALGANIRAYDPVAMEETQRILGDKIEYAKDEYDAIIEADALIVVTEWSEFRMPNFRILDKLMNEKLIFDGRNIYDPEEMREIGYTYYSIGRNVVKSTEKETVKI</sequence>
<feature type="binding site" evidence="10">
    <location>
        <position position="263"/>
    </location>
    <ligand>
        <name>substrate</name>
    </ligand>
</feature>
<evidence type="ECO:0000313" key="13">
    <source>
        <dbReference type="EMBL" id="SNZ01277.1"/>
    </source>
</evidence>
<feature type="binding site" evidence="10">
    <location>
        <position position="210"/>
    </location>
    <ligand>
        <name>substrate</name>
    </ligand>
</feature>
<dbReference type="GO" id="GO:0003979">
    <property type="term" value="F:UDP-glucose 6-dehydrogenase activity"/>
    <property type="evidence" value="ECO:0007669"/>
    <property type="project" value="UniProtKB-EC"/>
</dbReference>
<comment type="pathway">
    <text evidence="1">Nucleotide-sugar biosynthesis; UDP-alpha-D-glucuronate biosynthesis; UDP-alpha-D-glucuronate from UDP-alpha-D-glucose: step 1/1.</text>
</comment>